<accession>A0A139AFY9</accession>
<proteinExistence type="predicted"/>
<evidence type="ECO:0000313" key="2">
    <source>
        <dbReference type="Proteomes" id="UP000070544"/>
    </source>
</evidence>
<sequence length="230" mass="25409">MHVPIPDGKSGVQDILDYALIVAQLLDTSILPKPKSKRSDGDADGILADCLNALALDDPKPGWGKVDLTDNETFPIWPLRPGKERLESVGNVCFTLGEQITTKTEFPDGIDNDDYPINCGDVWFVLRYQVWYHFSVFQSHANGQPHRVMIHCKEGEGVLLDILSERKPDDRSPHFRKGRGKGRHCAARLYGLPACGPFQVEVRYGKAGHRLGGTTSYQAAVPKASERVGS</sequence>
<reference evidence="1 2" key="1">
    <citation type="journal article" date="2015" name="Genome Biol. Evol.">
        <title>Phylogenomic analyses indicate that early fungi evolved digesting cell walls of algal ancestors of land plants.</title>
        <authorList>
            <person name="Chang Y."/>
            <person name="Wang S."/>
            <person name="Sekimoto S."/>
            <person name="Aerts A.L."/>
            <person name="Choi C."/>
            <person name="Clum A."/>
            <person name="LaButti K.M."/>
            <person name="Lindquist E.A."/>
            <person name="Yee Ngan C."/>
            <person name="Ohm R.A."/>
            <person name="Salamov A.A."/>
            <person name="Grigoriev I.V."/>
            <person name="Spatafora J.W."/>
            <person name="Berbee M.L."/>
        </authorList>
    </citation>
    <scope>NUCLEOTIDE SEQUENCE [LARGE SCALE GENOMIC DNA]</scope>
    <source>
        <strain evidence="1 2">JEL478</strain>
    </source>
</reference>
<protein>
    <submittedName>
        <fullName evidence="1">Uncharacterized protein</fullName>
    </submittedName>
</protein>
<dbReference type="EMBL" id="KQ965762">
    <property type="protein sequence ID" value="KXS15345.1"/>
    <property type="molecule type" value="Genomic_DNA"/>
</dbReference>
<name>A0A139AFY9_GONPJ</name>
<evidence type="ECO:0000313" key="1">
    <source>
        <dbReference type="EMBL" id="KXS15345.1"/>
    </source>
</evidence>
<dbReference type="AlphaFoldDB" id="A0A139AFY9"/>
<keyword evidence="2" id="KW-1185">Reference proteome</keyword>
<dbReference type="Proteomes" id="UP000070544">
    <property type="component" value="Unassembled WGS sequence"/>
</dbReference>
<organism evidence="1 2">
    <name type="scientific">Gonapodya prolifera (strain JEL478)</name>
    <name type="common">Monoblepharis prolifera</name>
    <dbReference type="NCBI Taxonomy" id="1344416"/>
    <lineage>
        <taxon>Eukaryota</taxon>
        <taxon>Fungi</taxon>
        <taxon>Fungi incertae sedis</taxon>
        <taxon>Chytridiomycota</taxon>
        <taxon>Chytridiomycota incertae sedis</taxon>
        <taxon>Monoblepharidomycetes</taxon>
        <taxon>Monoblepharidales</taxon>
        <taxon>Gonapodyaceae</taxon>
        <taxon>Gonapodya</taxon>
    </lineage>
</organism>
<gene>
    <name evidence="1" type="ORF">M427DRAFT_323843</name>
</gene>